<geneLocation type="plasmid" evidence="1">
    <name>pCfr-OXA-198</name>
</geneLocation>
<protein>
    <submittedName>
        <fullName evidence="1">Uncharacterized protein</fullName>
    </submittedName>
</protein>
<evidence type="ECO:0000313" key="1">
    <source>
        <dbReference type="EMBL" id="QHW10894.1"/>
    </source>
</evidence>
<organism evidence="1">
    <name type="scientific">Citrobacter pasteurii</name>
    <dbReference type="NCBI Taxonomy" id="1563222"/>
    <lineage>
        <taxon>Bacteria</taxon>
        <taxon>Pseudomonadati</taxon>
        <taxon>Pseudomonadota</taxon>
        <taxon>Gammaproteobacteria</taxon>
        <taxon>Enterobacterales</taxon>
        <taxon>Enterobacteriaceae</taxon>
        <taxon>Citrobacter</taxon>
    </lineage>
</organism>
<dbReference type="AlphaFoldDB" id="A0A6C0NEB4"/>
<sequence>MKDVPVVYAAVGATGKVTHMIQLTAPVSKKQGKMLSDKLEVK</sequence>
<dbReference type="EMBL" id="MN699848">
    <property type="protein sequence ID" value="QHW10894.1"/>
    <property type="molecule type" value="Genomic_DNA"/>
</dbReference>
<keyword evidence="1" id="KW-0614">Plasmid</keyword>
<accession>A0A6C0NEB4</accession>
<proteinExistence type="predicted"/>
<name>A0A6C0NEB4_9ENTR</name>
<reference evidence="1" key="1">
    <citation type="journal article" date="2020" name="Antimicrob. Agents Chemother.">
        <title>First occurrence of the OXA-198 carbapenemase in Enterobacterales.</title>
        <authorList>
            <person name="Bonnin R.A."/>
            <person name="Jousset A.B."/>
            <person name="Gauthier L."/>
            <person name="Emeraud C."/>
            <person name="Girlich D."/>
            <person name="Sauvadet A."/>
            <person name="Cotellon G."/>
            <person name="Jove T."/>
            <person name="Dortet L."/>
            <person name="Naas T."/>
        </authorList>
    </citation>
    <scope>NUCLEOTIDE SEQUENCE</scope>
    <source>
        <strain evidence="1">175G8</strain>
        <plasmid evidence="1">pCfr-OXA-198</plasmid>
    </source>
</reference>